<evidence type="ECO:0000256" key="7">
    <source>
        <dbReference type="PROSITE-ProRule" id="PRU10141"/>
    </source>
</evidence>
<sequence>MNSSDFDFHQNLELLFPPDEWRQCFVNLKGKQMLVRLTTSNQTTDTQNECTNENPNNVSEINAETAESSNLAFTLNPSYKVHLSKLYENSFVFRTPDTNYTFRCPSNSYMISWIMSIRAHTSVHAPMNIRMFRPIRNLGRGKYGKVKLCQKIDTNEIFAIKAIKKNLLVQSDRLHTVITEKNILRHVSYPFIVNLYYAFQSRSKFFLCLEYAPGGDLFNRIKQHICFDDIRLYIAEISLALHYLHGINFIYRDLKPENVLFDRDGHIKLTDFGLSKDLGNEEKTSTFCGTTEYLAPEIVKHDPYSYKVDWWTLGILVFEMFFKRTPFFAINPARILQKITLGRYVVPNHPNMYVNSFIDGLLQQDPARRFGFNEVKNHPFMEGIDFNKVLNKEYYPTYIPPNTEKLAERSESGDLGFVGDTSDITNITDINDMADTVPIPDDNTPNSYDDMNIQGFSYNYETCIAAASPPHHHAFPT</sequence>
<dbReference type="Gene3D" id="2.30.29.30">
    <property type="entry name" value="Pleckstrin-homology domain (PH domain)/Phosphotyrosine-binding domain (PTB)"/>
    <property type="match status" value="1"/>
</dbReference>
<evidence type="ECO:0000259" key="10">
    <source>
        <dbReference type="PROSITE" id="PS51285"/>
    </source>
</evidence>
<evidence type="ECO:0000313" key="12">
    <source>
        <dbReference type="Proteomes" id="UP000179807"/>
    </source>
</evidence>
<dbReference type="Gene3D" id="1.10.510.10">
    <property type="entry name" value="Transferase(Phosphotransferase) domain 1"/>
    <property type="match status" value="1"/>
</dbReference>
<feature type="domain" description="AGC-kinase C-terminal" evidence="10">
    <location>
        <begin position="382"/>
        <end position="468"/>
    </location>
</feature>
<dbReference type="PROSITE" id="PS51285">
    <property type="entry name" value="AGC_KINASE_CTER"/>
    <property type="match status" value="1"/>
</dbReference>
<evidence type="ECO:0000313" key="11">
    <source>
        <dbReference type="EMBL" id="OHT14848.1"/>
    </source>
</evidence>
<gene>
    <name evidence="11" type="primary">pkbA</name>
    <name evidence="11" type="ORF">TRFO_14812</name>
</gene>
<comment type="caution">
    <text evidence="11">The sequence shown here is derived from an EMBL/GenBank/DDBJ whole genome shotgun (WGS) entry which is preliminary data.</text>
</comment>
<feature type="binding site" evidence="7">
    <location>
        <position position="165"/>
    </location>
    <ligand>
        <name>ATP</name>
        <dbReference type="ChEBI" id="CHEBI:30616"/>
    </ligand>
</feature>
<dbReference type="SUPFAM" id="SSF56112">
    <property type="entry name" value="Protein kinase-like (PK-like)"/>
    <property type="match status" value="1"/>
</dbReference>
<dbReference type="FunFam" id="1.10.510.10:FF:000008">
    <property type="entry name" value="Non-specific serine/threonine protein kinase"/>
    <property type="match status" value="1"/>
</dbReference>
<dbReference type="SMART" id="SM00220">
    <property type="entry name" value="S_TKc"/>
    <property type="match status" value="1"/>
</dbReference>
<evidence type="ECO:0000259" key="9">
    <source>
        <dbReference type="PROSITE" id="PS50011"/>
    </source>
</evidence>
<dbReference type="GO" id="GO:0004674">
    <property type="term" value="F:protein serine/threonine kinase activity"/>
    <property type="evidence" value="ECO:0007669"/>
    <property type="project" value="UniProtKB-KW"/>
</dbReference>
<dbReference type="InterPro" id="IPR045270">
    <property type="entry name" value="STKc_AGC"/>
</dbReference>
<feature type="domain" description="Protein kinase" evidence="9">
    <location>
        <begin position="132"/>
        <end position="381"/>
    </location>
</feature>
<keyword evidence="6 7" id="KW-0067">ATP-binding</keyword>
<evidence type="ECO:0000256" key="2">
    <source>
        <dbReference type="ARBA" id="ARBA00022553"/>
    </source>
</evidence>
<evidence type="ECO:0000256" key="4">
    <source>
        <dbReference type="ARBA" id="ARBA00022741"/>
    </source>
</evidence>
<dbReference type="PROSITE" id="PS00108">
    <property type="entry name" value="PROTEIN_KINASE_ST"/>
    <property type="match status" value="1"/>
</dbReference>
<keyword evidence="2" id="KW-0597">Phosphoprotein</keyword>
<keyword evidence="4 7" id="KW-0547">Nucleotide-binding</keyword>
<dbReference type="PROSITE" id="PS50011">
    <property type="entry name" value="PROTEIN_KINASE_DOM"/>
    <property type="match status" value="1"/>
</dbReference>
<dbReference type="Pfam" id="PF00069">
    <property type="entry name" value="Pkinase"/>
    <property type="match status" value="1"/>
</dbReference>
<reference evidence="11" key="1">
    <citation type="submission" date="2016-10" db="EMBL/GenBank/DDBJ databases">
        <authorList>
            <person name="Benchimol M."/>
            <person name="Almeida L.G."/>
            <person name="Vasconcelos A.T."/>
            <person name="Perreira-Neves A."/>
            <person name="Rosa I.A."/>
            <person name="Tasca T."/>
            <person name="Bogo M.R."/>
            <person name="de Souza W."/>
        </authorList>
    </citation>
    <scope>NUCLEOTIDE SEQUENCE [LARGE SCALE GENOMIC DNA]</scope>
    <source>
        <strain evidence="11">K</strain>
    </source>
</reference>
<comment type="similarity">
    <text evidence="8">Belongs to the protein kinase superfamily.</text>
</comment>
<dbReference type="CDD" id="cd05123">
    <property type="entry name" value="STKc_AGC"/>
    <property type="match status" value="1"/>
</dbReference>
<dbReference type="InterPro" id="IPR000961">
    <property type="entry name" value="AGC-kinase_C"/>
</dbReference>
<evidence type="ECO:0000256" key="1">
    <source>
        <dbReference type="ARBA" id="ARBA00022527"/>
    </source>
</evidence>
<dbReference type="Proteomes" id="UP000179807">
    <property type="component" value="Unassembled WGS sequence"/>
</dbReference>
<evidence type="ECO:0000256" key="3">
    <source>
        <dbReference type="ARBA" id="ARBA00022679"/>
    </source>
</evidence>
<keyword evidence="5 11" id="KW-0418">Kinase</keyword>
<proteinExistence type="inferred from homology"/>
<dbReference type="GO" id="GO:0005524">
    <property type="term" value="F:ATP binding"/>
    <property type="evidence" value="ECO:0007669"/>
    <property type="project" value="UniProtKB-UniRule"/>
</dbReference>
<evidence type="ECO:0000256" key="5">
    <source>
        <dbReference type="ARBA" id="ARBA00022777"/>
    </source>
</evidence>
<dbReference type="InterPro" id="IPR011993">
    <property type="entry name" value="PH-like_dom_sf"/>
</dbReference>
<name>A0A1J4KVC4_9EUKA</name>
<dbReference type="PANTHER" id="PTHR24351">
    <property type="entry name" value="RIBOSOMAL PROTEIN S6 KINASE"/>
    <property type="match status" value="1"/>
</dbReference>
<evidence type="ECO:0000256" key="6">
    <source>
        <dbReference type="ARBA" id="ARBA00022840"/>
    </source>
</evidence>
<keyword evidence="1 8" id="KW-0723">Serine/threonine-protein kinase</keyword>
<keyword evidence="12" id="KW-1185">Reference proteome</keyword>
<dbReference type="VEuPathDB" id="TrichDB:TRFO_14812"/>
<protein>
    <submittedName>
        <fullName evidence="11">RAC family serine/threonine-protein kinase like protein</fullName>
    </submittedName>
</protein>
<dbReference type="InterPro" id="IPR008271">
    <property type="entry name" value="Ser/Thr_kinase_AS"/>
</dbReference>
<dbReference type="RefSeq" id="XP_068367984.1">
    <property type="nucleotide sequence ID" value="XM_068498028.1"/>
</dbReference>
<dbReference type="InterPro" id="IPR000719">
    <property type="entry name" value="Prot_kinase_dom"/>
</dbReference>
<evidence type="ECO:0000256" key="8">
    <source>
        <dbReference type="RuleBase" id="RU000304"/>
    </source>
</evidence>
<dbReference type="InterPro" id="IPR011009">
    <property type="entry name" value="Kinase-like_dom_sf"/>
</dbReference>
<keyword evidence="3" id="KW-0808">Transferase</keyword>
<dbReference type="PROSITE" id="PS00107">
    <property type="entry name" value="PROTEIN_KINASE_ATP"/>
    <property type="match status" value="1"/>
</dbReference>
<dbReference type="FunFam" id="3.30.200.20:FF:000042">
    <property type="entry name" value="Aurora kinase A"/>
    <property type="match status" value="1"/>
</dbReference>
<accession>A0A1J4KVC4</accession>
<dbReference type="GeneID" id="94832732"/>
<organism evidence="11 12">
    <name type="scientific">Tritrichomonas foetus</name>
    <dbReference type="NCBI Taxonomy" id="1144522"/>
    <lineage>
        <taxon>Eukaryota</taxon>
        <taxon>Metamonada</taxon>
        <taxon>Parabasalia</taxon>
        <taxon>Tritrichomonadida</taxon>
        <taxon>Tritrichomonadidae</taxon>
        <taxon>Tritrichomonas</taxon>
    </lineage>
</organism>
<dbReference type="Gene3D" id="3.30.200.20">
    <property type="entry name" value="Phosphorylase Kinase, domain 1"/>
    <property type="match status" value="1"/>
</dbReference>
<dbReference type="InterPro" id="IPR017441">
    <property type="entry name" value="Protein_kinase_ATP_BS"/>
</dbReference>
<dbReference type="EMBL" id="MLAK01000314">
    <property type="protein sequence ID" value="OHT14848.1"/>
    <property type="molecule type" value="Genomic_DNA"/>
</dbReference>
<dbReference type="AlphaFoldDB" id="A0A1J4KVC4"/>